<gene>
    <name evidence="2" type="ORF">ASD8599_01315</name>
</gene>
<dbReference type="Gene3D" id="3.40.50.1820">
    <property type="entry name" value="alpha/beta hydrolase"/>
    <property type="match status" value="1"/>
</dbReference>
<dbReference type="RefSeq" id="WP_108827775.1">
    <property type="nucleotide sequence ID" value="NZ_OMOR01000001.1"/>
</dbReference>
<keyword evidence="3" id="KW-1185">Reference proteome</keyword>
<feature type="transmembrane region" description="Helical" evidence="1">
    <location>
        <begin position="130"/>
        <end position="155"/>
    </location>
</feature>
<feature type="transmembrane region" description="Helical" evidence="1">
    <location>
        <begin position="262"/>
        <end position="282"/>
    </location>
</feature>
<accession>A0A2R8BC04</accession>
<proteinExistence type="predicted"/>
<evidence type="ECO:0000256" key="1">
    <source>
        <dbReference type="SAM" id="Phobius"/>
    </source>
</evidence>
<dbReference type="AlphaFoldDB" id="A0A2R8BC04"/>
<feature type="transmembrane region" description="Helical" evidence="1">
    <location>
        <begin position="464"/>
        <end position="489"/>
    </location>
</feature>
<dbReference type="Proteomes" id="UP000244880">
    <property type="component" value="Unassembled WGS sequence"/>
</dbReference>
<feature type="transmembrane region" description="Helical" evidence="1">
    <location>
        <begin position="167"/>
        <end position="187"/>
    </location>
</feature>
<feature type="transmembrane region" description="Helical" evidence="1">
    <location>
        <begin position="199"/>
        <end position="220"/>
    </location>
</feature>
<reference evidence="2 3" key="1">
    <citation type="submission" date="2018-03" db="EMBL/GenBank/DDBJ databases">
        <authorList>
            <person name="Keele B.F."/>
        </authorList>
    </citation>
    <scope>NUCLEOTIDE SEQUENCE [LARGE SCALE GENOMIC DNA]</scope>
    <source>
        <strain evidence="2 3">CECT 8599</strain>
    </source>
</reference>
<keyword evidence="1" id="KW-1133">Transmembrane helix</keyword>
<evidence type="ECO:0000313" key="3">
    <source>
        <dbReference type="Proteomes" id="UP000244880"/>
    </source>
</evidence>
<organism evidence="2 3">
    <name type="scientific">Ascidiaceihabitans donghaensis</name>
    <dbReference type="NCBI Taxonomy" id="1510460"/>
    <lineage>
        <taxon>Bacteria</taxon>
        <taxon>Pseudomonadati</taxon>
        <taxon>Pseudomonadota</taxon>
        <taxon>Alphaproteobacteria</taxon>
        <taxon>Rhodobacterales</taxon>
        <taxon>Paracoccaceae</taxon>
        <taxon>Ascidiaceihabitans</taxon>
    </lineage>
</organism>
<feature type="transmembrane region" description="Helical" evidence="1">
    <location>
        <begin position="398"/>
        <end position="419"/>
    </location>
</feature>
<sequence length="655" mass="72723">MRKHLVLSVHGIGEQVPGTTVDALTGTAREQMDLKGPVTNTTVMLADKEHEDDGQLDLYPCHMRRIQQTDDTELVFAEAHWADLSRAPSGVLATLLDLMRLVLGLGYLALENVENNGIPRGAAVRWMVPWFVWVFYAVIAPINLFLFICAAALAVDPMVYDLNVAPWRGPAYLTSLGVGLAILGRVIAAHSESFLARSFARSFGWFAVFTALFGTVFLVAPDWIESLFAGVSGCADPLISLLGDMPALSCYVSSVTLFLKSVWVFAVGLLIALVVVSVRGALRDFGQKRSIYLAICAAMLLLWMTFSVGFWWVFKQVATSIARSENIVEKAALIRFLDVHFADLTQTLVYSVLAMLVLGFVAAIVVVRRSQFKHVLAMDPDAPSQQDRWYGRLILNPSLNMGLFSGILILAFGVFYAVAEFVLPFVSQHLRHQSVPFDCETLVHFGLRVSCVVDTGLKAYGHGAIAVVALLGLLIVNFSDVVAMVLGVARDVIIYVTRSEWANPTDPGNPSRYVYRDRIERRFTNTVEKLLEQEGPEVARITVVSHSQGTVVARRGLQAMSHLDLPQTTLITMGSPLSHIYGQYFYEDYQFHGPRPKWLKHWHNIYRADDFVGTTVQGHGTAATNTRVRPKGHTGYWVDRNVWDVFEQRGVFKGL</sequence>
<evidence type="ECO:0000313" key="2">
    <source>
        <dbReference type="EMBL" id="SPH20578.1"/>
    </source>
</evidence>
<keyword evidence="1" id="KW-0472">Membrane</keyword>
<name>A0A2R8BC04_9RHOB</name>
<dbReference type="OrthoDB" id="7694683at2"/>
<dbReference type="SUPFAM" id="SSF53474">
    <property type="entry name" value="alpha/beta-Hydrolases"/>
    <property type="match status" value="1"/>
</dbReference>
<dbReference type="EMBL" id="OMOR01000001">
    <property type="protein sequence ID" value="SPH20578.1"/>
    <property type="molecule type" value="Genomic_DNA"/>
</dbReference>
<feature type="transmembrane region" description="Helical" evidence="1">
    <location>
        <begin position="291"/>
        <end position="314"/>
    </location>
</feature>
<dbReference type="InterPro" id="IPR029058">
    <property type="entry name" value="AB_hydrolase_fold"/>
</dbReference>
<feature type="transmembrane region" description="Helical" evidence="1">
    <location>
        <begin position="348"/>
        <end position="367"/>
    </location>
</feature>
<keyword evidence="1" id="KW-0812">Transmembrane</keyword>
<protein>
    <submittedName>
        <fullName evidence="2">Uncharacterized protein</fullName>
    </submittedName>
</protein>